<dbReference type="GO" id="GO:0016491">
    <property type="term" value="F:oxidoreductase activity"/>
    <property type="evidence" value="ECO:0007669"/>
    <property type="project" value="InterPro"/>
</dbReference>
<dbReference type="OrthoDB" id="272552at2"/>
<accession>A0A7R6P584</accession>
<sequence length="387" mass="43094">MNRRNFIKITGLGIGTAALGSTVVGCSDVTPTDNFGWNGPDPAEQDIRMKVLAYAILCPNPHNKQPWIINLTGSHSFDLYVDPERLLPATDPFYRQIHIGQGTFLETLAIAASGLGHEASIDYFPQGMYSNTELLDKPVASIELIERPGITPDPLFAQLLIRHSNKREYDNRSLSQTETETLQSFHGKNNNHALSIVSSAEAKQHFEQILTDAMQIEVGDKGRDHETIAMFRFNEDEVKQHRDGFSVAQAGLSGLKKVFVENFILSRESTEKDPTSFGEQAVTMTQKAAESTATFAWITTTGNSRLDQVIVGREYCRINLKTTAMGLAQHPMSQVLQEYPEMLPLQARFKETFGIDKGDTVQMLFRLGRAEATPHGPRRLVTQIINS</sequence>
<dbReference type="Gene3D" id="3.40.109.10">
    <property type="entry name" value="NADH Oxidase"/>
    <property type="match status" value="1"/>
</dbReference>
<dbReference type="RefSeq" id="WP_019622655.1">
    <property type="nucleotide sequence ID" value="NZ_AP014545.1"/>
</dbReference>
<protein>
    <submittedName>
        <fullName evidence="1">Uncharacterized protein</fullName>
    </submittedName>
</protein>
<dbReference type="NCBIfam" id="NF047509">
    <property type="entry name" value="Rv3131_FMN_oxido"/>
    <property type="match status" value="1"/>
</dbReference>
<dbReference type="PROSITE" id="PS51257">
    <property type="entry name" value="PROKAR_LIPOPROTEIN"/>
    <property type="match status" value="1"/>
</dbReference>
<dbReference type="InterPro" id="IPR000415">
    <property type="entry name" value="Nitroreductase-like"/>
</dbReference>
<evidence type="ECO:0000313" key="2">
    <source>
        <dbReference type="Proteomes" id="UP000595663"/>
    </source>
</evidence>
<dbReference type="Proteomes" id="UP000595663">
    <property type="component" value="Chromosome"/>
</dbReference>
<dbReference type="AlphaFoldDB" id="A0A7R6P584"/>
<name>A0A7R6P584_9GAMM</name>
<reference evidence="1 2" key="1">
    <citation type="journal article" date="2008" name="Int. J. Syst. Evol. Microbiol.">
        <title>Amphritea japonica sp. nov. and Amphritea balenae sp. nov., isolated from the sediment adjacent to sperm whale carcasses off Kagoshima, Japan.</title>
        <authorList>
            <person name="Miyazaki M."/>
            <person name="Nogi Y."/>
            <person name="Fujiwara Y."/>
            <person name="Kawato M."/>
            <person name="Nagahama T."/>
            <person name="Kubokawa K."/>
            <person name="Horikoshi K."/>
        </authorList>
    </citation>
    <scope>NUCLEOTIDE SEQUENCE [LARGE SCALE GENOMIC DNA]</scope>
    <source>
        <strain evidence="1 2">ATCC BAA-1530</strain>
    </source>
</reference>
<proteinExistence type="predicted"/>
<dbReference type="KEGG" id="ajp:AMJAP_2853"/>
<evidence type="ECO:0000313" key="1">
    <source>
        <dbReference type="EMBL" id="BBB27439.1"/>
    </source>
</evidence>
<organism evidence="1 2">
    <name type="scientific">Amphritea japonica ATCC BAA-1530</name>
    <dbReference type="NCBI Taxonomy" id="1278309"/>
    <lineage>
        <taxon>Bacteria</taxon>
        <taxon>Pseudomonadati</taxon>
        <taxon>Pseudomonadota</taxon>
        <taxon>Gammaproteobacteria</taxon>
        <taxon>Oceanospirillales</taxon>
        <taxon>Oceanospirillaceae</taxon>
        <taxon>Amphritea</taxon>
    </lineage>
</organism>
<gene>
    <name evidence="1" type="ORF">AMJAP_2853</name>
</gene>
<dbReference type="EMBL" id="AP014545">
    <property type="protein sequence ID" value="BBB27439.1"/>
    <property type="molecule type" value="Genomic_DNA"/>
</dbReference>
<keyword evidence="2" id="KW-1185">Reference proteome</keyword>